<dbReference type="GO" id="GO:0016787">
    <property type="term" value="F:hydrolase activity"/>
    <property type="evidence" value="ECO:0007669"/>
    <property type="project" value="UniProtKB-KW"/>
</dbReference>
<name>A0A8D9PGU3_9RHAB</name>
<dbReference type="Proteomes" id="UP001161545">
    <property type="component" value="Segment"/>
</dbReference>
<comment type="catalytic activity">
    <reaction evidence="19">
        <text>a 5'-end triphospho-adenylyl-adenylyl-cytidylyl-adenosine in mRNA + GDP + H(+) = a 5'-end (5'-triphosphoguanosine)-adenylyl-adenylyl-cytidylyl-adenosine in mRNA + diphosphate</text>
        <dbReference type="Rhea" id="RHEA:65436"/>
        <dbReference type="Rhea" id="RHEA-COMP:16797"/>
        <dbReference type="Rhea" id="RHEA-COMP:16799"/>
        <dbReference type="ChEBI" id="CHEBI:15378"/>
        <dbReference type="ChEBI" id="CHEBI:33019"/>
        <dbReference type="ChEBI" id="CHEBI:58189"/>
        <dbReference type="ChEBI" id="CHEBI:156484"/>
        <dbReference type="ChEBI" id="CHEBI:156503"/>
        <dbReference type="EC" id="2.7.7.88"/>
    </reaction>
</comment>
<dbReference type="GO" id="GO:0003968">
    <property type="term" value="F:RNA-directed RNA polymerase activity"/>
    <property type="evidence" value="ECO:0007669"/>
    <property type="project" value="UniProtKB-KW"/>
</dbReference>
<dbReference type="Pfam" id="PF00946">
    <property type="entry name" value="Mononeg_RNA_pol"/>
    <property type="match status" value="1"/>
</dbReference>
<evidence type="ECO:0000256" key="4">
    <source>
        <dbReference type="ARBA" id="ARBA00012582"/>
    </source>
</evidence>
<comment type="subcellular location">
    <subcellularLocation>
        <location evidence="1">Host cytoplasm</location>
    </subcellularLocation>
    <subcellularLocation>
        <location evidence="2">Virion</location>
    </subcellularLocation>
</comment>
<dbReference type="GO" id="GO:0044423">
    <property type="term" value="C:virion component"/>
    <property type="evidence" value="ECO:0007669"/>
    <property type="project" value="UniProtKB-KW"/>
</dbReference>
<keyword evidence="9" id="KW-0949">S-adenosyl-L-methionine</keyword>
<dbReference type="RefSeq" id="YP_010802313.1">
    <property type="nucleotide sequence ID" value="NC_076982.1"/>
</dbReference>
<evidence type="ECO:0000256" key="8">
    <source>
        <dbReference type="ARBA" id="ARBA00022679"/>
    </source>
</evidence>
<dbReference type="EC" id="2.7.7.48" evidence="3"/>
<dbReference type="PROSITE" id="PS51590">
    <property type="entry name" value="SAM_MT_MNV_L"/>
    <property type="match status" value="1"/>
</dbReference>
<protein>
    <recommendedName>
        <fullName evidence="23">Replicase</fullName>
        <ecNumber evidence="21">2.1.1.375</ecNumber>
        <ecNumber evidence="3">2.7.7.48</ecNumber>
        <ecNumber evidence="4">2.7.7.88</ecNumber>
    </recommendedName>
    <alternativeName>
        <fullName evidence="22">Transcriptase</fullName>
    </alternativeName>
</protein>
<evidence type="ECO:0000256" key="5">
    <source>
        <dbReference type="ARBA" id="ARBA00022484"/>
    </source>
</evidence>
<sequence length="2049" mass="232610">MDRGWSDDEESKEAEIDDRLLCDLHLNSALNIDHIRSSMGEKLKYRVSPNNRVKRSIREGKDYLQRTYPGVYNKQMSEGAQPGCITLKVLLSECVEETEEWRDDIAATLLQAVHEGVLSKGIRLKMNVLESHLREGRLCIPKGLRQVFGDIMSLCLGVSELIRGGEFPDTIHGNCRSSGRWASCNVRTPSGENVMIATDGTTVHLLHNEYRITTWEDLLAILDTVGQRICSFMAHRMAEMIGERGGVPRLAHIEIIKGFDKILLKYQNDGYKVVSMFETLCVSTILRKNPDNINDHLGLYRNLYSELSEITEEVGEENKEAIIEEFDKMYSVLEPLDNYQLSSIFCEYRIWGHPYVDIYDGMKKIHKIGTKVKPISSYIPQYMVRIFKEYVVTGYYKKKQRYPKAMTDLLREKENSYIKECILGNRPVEKYAPGYILEDWDDIELTQFFEIPGSYDITHILNDKAISPKLSELTNAVRTGVPLDRMEGRRGILAWLRGNTINCKEFLKTIEKDGLSRDDLVIGMSEKEREMKNAARMFSLMSELMRYYFVITEGLIADYLLEFFPQITMKDSLNKLQKRLWTAGTKGSGKYDTNVNIDFSKWNTNMRSELMTPLFAEMDKLFGLKNVISRTHSIFTESLVYSCSGKYMPHIEDDQIAEDPPMCYRGHLGGMEGLRQKGWTIGTVCLIEFVARLENIKYNLMGQGDNQIIKLKMPERKWLDYEWEDKEKETEARRLTDGFVENLEKIFAEVGLPVKPKECWRSHRLFMYGKAMLLDNDVLSQWLKKILRAYAMSNEGVLTLGGTIGTIASNCMSSCSSMESPELGYSIYLLMGVWTLRFLIEYHPFCRVKGLLTHNGIFSLPGKKGYYECPTSGLLQFAASTLLVPSVCGGSINIPFTTYVMRGFPDPASEAYSWLKMMAGVSNSVISLVCSNFYGYIQPPEIPLDQLAASPLSINHWKVLAPNLSAKQESLEFLRKNFSATNNIIACDQLAEQSYKGRHLSDYLCTDPLNPLILSELVSVYPHSVIRDLVSRVQTTSTIKKLSIKTAGVAIIKKLQRGEIAFLSYLKWRSLQKGKIFSTCATSHVRKMREIGWGREIIGVTTPHPLECSRIGCQDTNKCETDSDYIYILRQERGGFAPYLGSIVKNKVQAVGDQNVRTEPLIRGLSRIASYANWLGLGRNYKGLIEELGSFYGGNRVSKLIEDEFCSKGNYTGSMDHRLRTGTMAEGCFINYAPQVGTRIFMSTDNMIKYGRGNTNYTLQFQALFCWTQIMAQKTAILHHGHSHIICEDCVVPVEDRVPDIAPARETVDYQIQGPLLDILGVSEAPEIEFSDSRDDISLFFSQKAQSIRLSVSNTFRLSLTICTSIYIAKELMGGALEESPEIGIGLADLQKYPRIYGKKIFTDELIEYVSLFCLILGCIQRKLGVDGVDLYRTKRYVLNRLSHIPSDRAAGLGSLVIDRCLSDAGSYSKIDSSGACFPISLKEHLSSALSTLKRKIQSIGSFQSYVFPRKIDVPVLDMSPSDWGLLLIAIDIVKFRCRDMLSSYSDELTSESLLATRCFGNHQRKIINAINPIDSSLDRAFKVASTVTEDFFPDVTQTVTWPTYTHRIQLTTSGPNKSRVIDGPSPPRFSTKDLREITLPTSSVYKWEEFSSVIPSKKYMIVLGDGTGTSSYTLANRHHKSFIFPMSLIERTDLTPQDLGSLRPPVTRGVKNISVDAILEVEDDIDSPTFVGSLTKFLRKFPMNDVIIISDIEMRGGSIMGTKNIRELIDTGYMLALKVYRKELIRPDDLLCHQLDSFQITYTGVGNIEYGEALILLKKGKEGFLGSTSMEESYRKFVDEFSFADSQVLVNAITLKHDRLRQLSLNLSIRYLESLGLTLTPELCCTSWSVLSMYFLNFINNHYVFSADNPDSRSRRICPRRRREIERLLGIILLITTDRGFIPEDLEEVKMLHLKDGISKKYPYKNAFFIVPGYKNCLKGKDKQVSNCLKNLRERKGCSFRRVCRVETRMSERSEEMLGFLCQEQIGEWSYLCSSTFESGTLSDISYI</sequence>
<keyword evidence="16" id="KW-0506">mRNA capping</keyword>
<evidence type="ECO:0000256" key="15">
    <source>
        <dbReference type="ARBA" id="ARBA00022953"/>
    </source>
</evidence>
<dbReference type="GO" id="GO:0004482">
    <property type="term" value="F:mRNA 5'-cap (guanine-N7-)-methyltransferase activity"/>
    <property type="evidence" value="ECO:0007669"/>
    <property type="project" value="InterPro"/>
</dbReference>
<feature type="domain" description="RdRp catalytic" evidence="27">
    <location>
        <begin position="591"/>
        <end position="776"/>
    </location>
</feature>
<evidence type="ECO:0000256" key="6">
    <source>
        <dbReference type="ARBA" id="ARBA00022603"/>
    </source>
</evidence>
<evidence type="ECO:0000256" key="12">
    <source>
        <dbReference type="ARBA" id="ARBA00022801"/>
    </source>
</evidence>
<evidence type="ECO:0000256" key="14">
    <source>
        <dbReference type="ARBA" id="ARBA00022844"/>
    </source>
</evidence>
<evidence type="ECO:0000313" key="30">
    <source>
        <dbReference type="Proteomes" id="UP001161545"/>
    </source>
</evidence>
<dbReference type="PROSITE" id="PS50526">
    <property type="entry name" value="RDRP_SSRNA_NEG_NONSEG"/>
    <property type="match status" value="1"/>
</dbReference>
<dbReference type="InterPro" id="IPR026890">
    <property type="entry name" value="Mononeg_mRNAcap"/>
</dbReference>
<evidence type="ECO:0000256" key="17">
    <source>
        <dbReference type="ARBA" id="ARBA00023200"/>
    </source>
</evidence>
<keyword evidence="12" id="KW-0378">Hydrolase</keyword>
<evidence type="ECO:0000256" key="23">
    <source>
        <dbReference type="ARBA" id="ARBA00031012"/>
    </source>
</evidence>
<keyword evidence="13" id="KW-0067">ATP-binding</keyword>
<evidence type="ECO:0000256" key="25">
    <source>
        <dbReference type="ARBA" id="ARBA00047370"/>
    </source>
</evidence>
<evidence type="ECO:0000256" key="11">
    <source>
        <dbReference type="ARBA" id="ARBA00022741"/>
    </source>
</evidence>
<organism evidence="29 30">
    <name type="scientific">Pinus flexilis virus 1</name>
    <dbReference type="NCBI Taxonomy" id="2793737"/>
    <lineage>
        <taxon>Viruses</taxon>
        <taxon>Riboviria</taxon>
        <taxon>Orthornavirae</taxon>
        <taxon>Negarnaviricota</taxon>
        <taxon>Haploviricotina</taxon>
        <taxon>Monjiviricetes</taxon>
        <taxon>Mononegavirales</taxon>
        <taxon>Rhabdoviridae</taxon>
        <taxon>Betarhabdovirinae</taxon>
        <taxon>Alphagymnorhavirus</taxon>
        <taxon>Alphagymnorhavirus piniflexilis</taxon>
        <taxon>Varicosavirus pini</taxon>
    </lineage>
</organism>
<evidence type="ECO:0000313" key="29">
    <source>
        <dbReference type="EMBL" id="DAF42373.1"/>
    </source>
</evidence>
<evidence type="ECO:0000256" key="19">
    <source>
        <dbReference type="ARBA" id="ARBA00024494"/>
    </source>
</evidence>
<evidence type="ECO:0000256" key="24">
    <source>
        <dbReference type="ARBA" id="ARBA00047332"/>
    </source>
</evidence>
<evidence type="ECO:0000256" key="1">
    <source>
        <dbReference type="ARBA" id="ARBA00004192"/>
    </source>
</evidence>
<keyword evidence="30" id="KW-1185">Reference proteome</keyword>
<dbReference type="EC" id="2.7.7.88" evidence="4"/>
<evidence type="ECO:0000256" key="21">
    <source>
        <dbReference type="ARBA" id="ARBA00026099"/>
    </source>
</evidence>
<dbReference type="InterPro" id="IPR025786">
    <property type="entry name" value="Mononega_L_MeTrfase"/>
</dbReference>
<comment type="catalytic activity">
    <reaction evidence="26">
        <text>GTP + H2O = GDP + phosphate + H(+)</text>
        <dbReference type="Rhea" id="RHEA:19669"/>
        <dbReference type="ChEBI" id="CHEBI:15377"/>
        <dbReference type="ChEBI" id="CHEBI:15378"/>
        <dbReference type="ChEBI" id="CHEBI:37565"/>
        <dbReference type="ChEBI" id="CHEBI:43474"/>
        <dbReference type="ChEBI" id="CHEBI:58189"/>
    </reaction>
</comment>
<evidence type="ECO:0000256" key="22">
    <source>
        <dbReference type="ARBA" id="ARBA00030436"/>
    </source>
</evidence>
<keyword evidence="17" id="KW-1035">Host cytoplasm</keyword>
<comment type="catalytic activity">
    <reaction evidence="20">
        <text>a 5'-end (5'-triphosphoguanosine)-(2'-O-methyladenylyl)-adenylyl-cytidylyl-adenosine in mRNA + S-adenosyl-L-methionine = a 5'-end (N(7)-methyl 5'-triphosphoguanosine)-(2'-O-methyladenylyl)-adenylyl-cytidylyl-adenosine in mRNA + S-adenosyl-L-homocysteine</text>
        <dbReference type="Rhea" id="RHEA:65440"/>
        <dbReference type="Rhea" id="RHEA-COMP:16798"/>
        <dbReference type="Rhea" id="RHEA-COMP:16801"/>
        <dbReference type="ChEBI" id="CHEBI:57856"/>
        <dbReference type="ChEBI" id="CHEBI:59789"/>
        <dbReference type="ChEBI" id="CHEBI:156482"/>
        <dbReference type="ChEBI" id="CHEBI:156483"/>
    </reaction>
</comment>
<keyword evidence="18" id="KW-0511">Multifunctional enzyme</keyword>
<dbReference type="EC" id="2.1.1.375" evidence="21"/>
<evidence type="ECO:0000259" key="28">
    <source>
        <dbReference type="PROSITE" id="PS51590"/>
    </source>
</evidence>
<dbReference type="GO" id="GO:0030430">
    <property type="term" value="C:host cell cytoplasm"/>
    <property type="evidence" value="ECO:0007669"/>
    <property type="project" value="UniProtKB-SubCell"/>
</dbReference>
<evidence type="ECO:0000256" key="10">
    <source>
        <dbReference type="ARBA" id="ARBA00022695"/>
    </source>
</evidence>
<dbReference type="Pfam" id="PF14318">
    <property type="entry name" value="Mononeg_mRNAcap"/>
    <property type="match status" value="1"/>
</dbReference>
<evidence type="ECO:0000256" key="20">
    <source>
        <dbReference type="ARBA" id="ARBA00024499"/>
    </source>
</evidence>
<feature type="domain" description="Mononegavirus-type SAM-dependent 2'-O-MTase" evidence="28">
    <location>
        <begin position="1636"/>
        <end position="1817"/>
    </location>
</feature>
<dbReference type="GeneID" id="80541042"/>
<dbReference type="EMBL" id="BK014316">
    <property type="protein sequence ID" value="DAF42373.1"/>
    <property type="molecule type" value="Viral_cRNA"/>
</dbReference>
<comment type="catalytic activity">
    <reaction evidence="25">
        <text>a 5'-end (5'-triphosphoguanosine)-adenylyl-adenylyl-cytidylyl-adenosine in mRNA + 2 S-adenosyl-L-methionine = a 5'-end (N(7)-methyl 5'-triphosphoguanosine)-(2'-O-methyladenylyl)-adenylyl-cytidylyl-adenosine in mRNA + 2 S-adenosyl-L-homocysteine + H(+)</text>
        <dbReference type="Rhea" id="RHEA:65376"/>
        <dbReference type="Rhea" id="RHEA-COMP:16797"/>
        <dbReference type="Rhea" id="RHEA-COMP:16798"/>
        <dbReference type="ChEBI" id="CHEBI:15378"/>
        <dbReference type="ChEBI" id="CHEBI:57856"/>
        <dbReference type="ChEBI" id="CHEBI:59789"/>
        <dbReference type="ChEBI" id="CHEBI:156483"/>
        <dbReference type="ChEBI" id="CHEBI:156484"/>
        <dbReference type="EC" id="2.1.1.375"/>
    </reaction>
</comment>
<evidence type="ECO:0000256" key="7">
    <source>
        <dbReference type="ARBA" id="ARBA00022664"/>
    </source>
</evidence>
<evidence type="ECO:0000256" key="13">
    <source>
        <dbReference type="ARBA" id="ARBA00022840"/>
    </source>
</evidence>
<accession>A0A8D9PGU3</accession>
<keyword evidence="6" id="KW-0489">Methyltransferase</keyword>
<evidence type="ECO:0000256" key="3">
    <source>
        <dbReference type="ARBA" id="ARBA00012494"/>
    </source>
</evidence>
<proteinExistence type="predicted"/>
<keyword evidence="8" id="KW-0808">Transferase</keyword>
<evidence type="ECO:0000256" key="16">
    <source>
        <dbReference type="ARBA" id="ARBA00023042"/>
    </source>
</evidence>
<keyword evidence="5" id="KW-0696">RNA-directed RNA polymerase</keyword>
<evidence type="ECO:0000256" key="26">
    <source>
        <dbReference type="ARBA" id="ARBA00048548"/>
    </source>
</evidence>
<dbReference type="GO" id="GO:0005524">
    <property type="term" value="F:ATP binding"/>
    <property type="evidence" value="ECO:0007669"/>
    <property type="project" value="UniProtKB-KW"/>
</dbReference>
<evidence type="ECO:0000259" key="27">
    <source>
        <dbReference type="PROSITE" id="PS50526"/>
    </source>
</evidence>
<evidence type="ECO:0000256" key="18">
    <source>
        <dbReference type="ARBA" id="ARBA00023268"/>
    </source>
</evidence>
<reference evidence="29" key="1">
    <citation type="journal article" date="2021" name="J. Anim. Genet.">
        <title>Illuminating the plant rhabdovirus landscape through metatranscriptomics data.</title>
        <authorList>
            <person name="Bejerman N."/>
            <person name="Dietzgen R.G."/>
            <person name="Debat H."/>
        </authorList>
    </citation>
    <scope>NUCLEOTIDE SEQUENCE</scope>
</reference>
<reference evidence="29" key="2">
    <citation type="journal article" date="2021" name="Viruses">
        <title>Illuminating the Plant Rhabdovirus Landscape through Metatranscriptomics Data.</title>
        <authorList>
            <person name="Bejerman N."/>
            <person name="Dietzgen R.G."/>
            <person name="Debat H."/>
        </authorList>
    </citation>
    <scope>NUCLEOTIDE SEQUENCE</scope>
</reference>
<evidence type="ECO:0000256" key="9">
    <source>
        <dbReference type="ARBA" id="ARBA00022691"/>
    </source>
</evidence>
<keyword evidence="11" id="KW-0547">Nucleotide-binding</keyword>
<dbReference type="KEGG" id="vg:80541042"/>
<comment type="catalytic activity">
    <reaction evidence="24">
        <text>a 5'-end (5'-triphosphoguanosine)-adenylyl-adenylyl-cytidylyl-adenosine in mRNA + S-adenosyl-L-methionine = a 5'-end (5'-triphosphoguanosine)-(2'-O-methyladenylyl)-adenylyl-cytidylyl-adenosine in mRNA + S-adenosyl-L-homocysteine + H(+)</text>
        <dbReference type="Rhea" id="RHEA:65380"/>
        <dbReference type="Rhea" id="RHEA-COMP:16797"/>
        <dbReference type="Rhea" id="RHEA-COMP:16801"/>
        <dbReference type="ChEBI" id="CHEBI:15378"/>
        <dbReference type="ChEBI" id="CHEBI:57856"/>
        <dbReference type="ChEBI" id="CHEBI:59789"/>
        <dbReference type="ChEBI" id="CHEBI:156482"/>
        <dbReference type="ChEBI" id="CHEBI:156484"/>
    </reaction>
</comment>
<keyword evidence="14" id="KW-0946">Virion</keyword>
<evidence type="ECO:0000256" key="2">
    <source>
        <dbReference type="ARBA" id="ARBA00004328"/>
    </source>
</evidence>
<keyword evidence="10" id="KW-0548">Nucleotidyltransferase</keyword>
<keyword evidence="7" id="KW-0507">mRNA processing</keyword>
<dbReference type="InterPro" id="IPR014023">
    <property type="entry name" value="Mononeg_RNA_pol_cat"/>
</dbReference>
<keyword evidence="15" id="KW-0693">Viral RNA replication</keyword>